<dbReference type="Proteomes" id="UP000240009">
    <property type="component" value="Unassembled WGS sequence"/>
</dbReference>
<gene>
    <name evidence="1" type="ORF">C5Y96_18910</name>
</gene>
<reference evidence="1 2" key="1">
    <citation type="submission" date="2018-02" db="EMBL/GenBank/DDBJ databases">
        <title>Comparative genomes isolates from brazilian mangrove.</title>
        <authorList>
            <person name="Araujo J.E."/>
            <person name="Taketani R.G."/>
            <person name="Silva M.C.P."/>
            <person name="Loureco M.V."/>
            <person name="Andreote F.D."/>
        </authorList>
    </citation>
    <scope>NUCLEOTIDE SEQUENCE [LARGE SCALE GENOMIC DNA]</scope>
    <source>
        <strain evidence="1 2">HEX-2 MGV</strain>
    </source>
</reference>
<evidence type="ECO:0000313" key="2">
    <source>
        <dbReference type="Proteomes" id="UP000240009"/>
    </source>
</evidence>
<organism evidence="1 2">
    <name type="scientific">Blastopirellula marina</name>
    <dbReference type="NCBI Taxonomy" id="124"/>
    <lineage>
        <taxon>Bacteria</taxon>
        <taxon>Pseudomonadati</taxon>
        <taxon>Planctomycetota</taxon>
        <taxon>Planctomycetia</taxon>
        <taxon>Pirellulales</taxon>
        <taxon>Pirellulaceae</taxon>
        <taxon>Blastopirellula</taxon>
    </lineage>
</organism>
<name>A0A2S8F610_9BACT</name>
<dbReference type="OrthoDB" id="284488at2"/>
<proteinExistence type="predicted"/>
<dbReference type="EMBL" id="PUIA01000057">
    <property type="protein sequence ID" value="PQO27599.1"/>
    <property type="molecule type" value="Genomic_DNA"/>
</dbReference>
<sequence>MTNSYWPNSIPSPSIGIDLDGTIDEAPTFFRLLSHRWPGRVFIITFRDDRTKAEQRLAEFGIRYDELVLVTSLEAKADVIHRLGILIYFDDQDEAIQHVPHQVNVFKIRNGGNFDFDVNRWLYSDRTGRQV</sequence>
<comment type="caution">
    <text evidence="1">The sequence shown here is derived from an EMBL/GenBank/DDBJ whole genome shotgun (WGS) entry which is preliminary data.</text>
</comment>
<dbReference type="AlphaFoldDB" id="A0A2S8F610"/>
<accession>A0A2S8F610</accession>
<dbReference type="RefSeq" id="WP_105356521.1">
    <property type="nucleotide sequence ID" value="NZ_PUIA01000057.1"/>
</dbReference>
<protein>
    <submittedName>
        <fullName evidence="1">Uncharacterized protein</fullName>
    </submittedName>
</protein>
<evidence type="ECO:0000313" key="1">
    <source>
        <dbReference type="EMBL" id="PQO27599.1"/>
    </source>
</evidence>